<accession>F4L1A5</accession>
<reference key="2">
    <citation type="submission" date="2011-04" db="EMBL/GenBank/DDBJ databases">
        <title>Complete sequence of chromosome of Haliscomenobacter hydrossis DSM 1100.</title>
        <authorList>
            <consortium name="US DOE Joint Genome Institute (JGI-PGF)"/>
            <person name="Lucas S."/>
            <person name="Han J."/>
            <person name="Lapidus A."/>
            <person name="Bruce D."/>
            <person name="Goodwin L."/>
            <person name="Pitluck S."/>
            <person name="Peters L."/>
            <person name="Kyrpides N."/>
            <person name="Mavromatis K."/>
            <person name="Ivanova N."/>
            <person name="Ovchinnikova G."/>
            <person name="Pagani I."/>
            <person name="Daligault H."/>
            <person name="Detter J.C."/>
            <person name="Han C."/>
            <person name="Land M."/>
            <person name="Hauser L."/>
            <person name="Markowitz V."/>
            <person name="Cheng J.-F."/>
            <person name="Hugenholtz P."/>
            <person name="Woyke T."/>
            <person name="Wu D."/>
            <person name="Verbarg S."/>
            <person name="Frueling A."/>
            <person name="Brambilla E."/>
            <person name="Klenk H.-P."/>
            <person name="Eisen J.A."/>
        </authorList>
    </citation>
    <scope>NUCLEOTIDE SEQUENCE</scope>
    <source>
        <strain>DSM 1100</strain>
    </source>
</reference>
<dbReference type="EMBL" id="CP002691">
    <property type="protein sequence ID" value="AEE52837.1"/>
    <property type="molecule type" value="Genomic_DNA"/>
</dbReference>
<dbReference type="HOGENOM" id="CLU_3290518_0_0_10"/>
<gene>
    <name evidence="1" type="ordered locus">Halhy_5009</name>
</gene>
<evidence type="ECO:0000313" key="1">
    <source>
        <dbReference type="EMBL" id="AEE52837.1"/>
    </source>
</evidence>
<sequence length="40" mass="4854">MREGEKSKYLGKKMRKIIDFLSNVLELKDLKHEFFLKRSP</sequence>
<dbReference type="AlphaFoldDB" id="F4L1A5"/>
<dbReference type="Proteomes" id="UP000008461">
    <property type="component" value="Chromosome"/>
</dbReference>
<dbReference type="KEGG" id="hhy:Halhy_5009"/>
<evidence type="ECO:0000313" key="2">
    <source>
        <dbReference type="Proteomes" id="UP000008461"/>
    </source>
</evidence>
<keyword evidence="2" id="KW-1185">Reference proteome</keyword>
<reference evidence="1 2" key="1">
    <citation type="journal article" date="2011" name="Stand. Genomic Sci.">
        <title>Complete genome sequence of Haliscomenobacter hydrossis type strain (O).</title>
        <authorList>
            <consortium name="US DOE Joint Genome Institute (JGI-PGF)"/>
            <person name="Daligault H."/>
            <person name="Lapidus A."/>
            <person name="Zeytun A."/>
            <person name="Nolan M."/>
            <person name="Lucas S."/>
            <person name="Del Rio T.G."/>
            <person name="Tice H."/>
            <person name="Cheng J.F."/>
            <person name="Tapia R."/>
            <person name="Han C."/>
            <person name="Goodwin L."/>
            <person name="Pitluck S."/>
            <person name="Liolios K."/>
            <person name="Pagani I."/>
            <person name="Ivanova N."/>
            <person name="Huntemann M."/>
            <person name="Mavromatis K."/>
            <person name="Mikhailova N."/>
            <person name="Pati A."/>
            <person name="Chen A."/>
            <person name="Palaniappan K."/>
            <person name="Land M."/>
            <person name="Hauser L."/>
            <person name="Brambilla E.M."/>
            <person name="Rohde M."/>
            <person name="Verbarg S."/>
            <person name="Goker M."/>
            <person name="Bristow J."/>
            <person name="Eisen J.A."/>
            <person name="Markowitz V."/>
            <person name="Hugenholtz P."/>
            <person name="Kyrpides N.C."/>
            <person name="Klenk H.P."/>
            <person name="Woyke T."/>
        </authorList>
    </citation>
    <scope>NUCLEOTIDE SEQUENCE [LARGE SCALE GENOMIC DNA]</scope>
    <source>
        <strain evidence="2">ATCC 27775 / DSM 1100 / LMG 10767 / O</strain>
    </source>
</reference>
<protein>
    <submittedName>
        <fullName evidence="1">Uncharacterized protein</fullName>
    </submittedName>
</protein>
<name>F4L1A5_HALH1</name>
<proteinExistence type="predicted"/>
<organism evidence="1 2">
    <name type="scientific">Haliscomenobacter hydrossis (strain ATCC 27775 / DSM 1100 / LMG 10767 / O)</name>
    <dbReference type="NCBI Taxonomy" id="760192"/>
    <lineage>
        <taxon>Bacteria</taxon>
        <taxon>Pseudomonadati</taxon>
        <taxon>Bacteroidota</taxon>
        <taxon>Saprospiria</taxon>
        <taxon>Saprospirales</taxon>
        <taxon>Haliscomenobacteraceae</taxon>
        <taxon>Haliscomenobacter</taxon>
    </lineage>
</organism>